<name>A0A0N4UV96_ENTVE</name>
<feature type="transmembrane region" description="Helical" evidence="1">
    <location>
        <begin position="176"/>
        <end position="204"/>
    </location>
</feature>
<evidence type="ECO:0000313" key="4">
    <source>
        <dbReference type="EMBL" id="VDD85918.1"/>
    </source>
</evidence>
<dbReference type="WBParaSite" id="EVEC_0000135301-mRNA-1">
    <property type="protein sequence ID" value="EVEC_0000135301-mRNA-1"/>
    <property type="gene ID" value="EVEC_0000135301"/>
</dbReference>
<dbReference type="InterPro" id="IPR040426">
    <property type="entry name" value="C05B5.4-like"/>
</dbReference>
<feature type="signal peptide" evidence="2">
    <location>
        <begin position="1"/>
        <end position="21"/>
    </location>
</feature>
<keyword evidence="2" id="KW-0732">Signal</keyword>
<evidence type="ECO:0000259" key="3">
    <source>
        <dbReference type="Pfam" id="PF25330"/>
    </source>
</evidence>
<dbReference type="AlphaFoldDB" id="A0A0N4UV96"/>
<organism evidence="6">
    <name type="scientific">Enterobius vermicularis</name>
    <name type="common">Human pinworm</name>
    <dbReference type="NCBI Taxonomy" id="51028"/>
    <lineage>
        <taxon>Eukaryota</taxon>
        <taxon>Metazoa</taxon>
        <taxon>Ecdysozoa</taxon>
        <taxon>Nematoda</taxon>
        <taxon>Chromadorea</taxon>
        <taxon>Rhabditida</taxon>
        <taxon>Spirurina</taxon>
        <taxon>Oxyuridomorpha</taxon>
        <taxon>Oxyuroidea</taxon>
        <taxon>Oxyuridae</taxon>
        <taxon>Enterobius</taxon>
    </lineage>
</organism>
<keyword evidence="1" id="KW-0812">Transmembrane</keyword>
<keyword evidence="1" id="KW-1133">Transmembrane helix</keyword>
<evidence type="ECO:0000256" key="2">
    <source>
        <dbReference type="SAM" id="SignalP"/>
    </source>
</evidence>
<keyword evidence="5" id="KW-1185">Reference proteome</keyword>
<proteinExistence type="predicted"/>
<feature type="domain" description="C2" evidence="3">
    <location>
        <begin position="60"/>
        <end position="144"/>
    </location>
</feature>
<keyword evidence="1" id="KW-0472">Membrane</keyword>
<gene>
    <name evidence="4" type="ORF">EVEC_LOCUS1061</name>
</gene>
<dbReference type="PANTHER" id="PTHR38626">
    <property type="entry name" value="SKN-1 DEPENDENT ZYGOTIC TRANSCRIPT-RELATED"/>
    <property type="match status" value="1"/>
</dbReference>
<evidence type="ECO:0000313" key="5">
    <source>
        <dbReference type="Proteomes" id="UP000274131"/>
    </source>
</evidence>
<evidence type="ECO:0000313" key="6">
    <source>
        <dbReference type="WBParaSite" id="EVEC_0000135301-mRNA-1"/>
    </source>
</evidence>
<sequence length="292" mass="32621">MCQERFFALLLWHFLLYVAKSDPFWITTNVQEVKWKQDCPAVLACVDTTFVLVQNNLVSSSLVGYWAQGSPEGISVAVEMVGFDSTYGFPRVCDSSDAVPLYMVRRMLNEEGTADQKTDNNDKTVELTGLCFSARFTLKIHVERCPWCDTAEIVKQDVSPAGSMEDISHKEDAGNFLTVLLVSLAVLAGIGFFVVFLLFTAIVLHRKSFFKPKIRSSYPVVPQERTERKDYFALANPYWISGNLGMKDLSLEMSAVHPSERTSNISLGGPYQILSVNSSERWSPCDSGVITV</sequence>
<accession>A0A0N4UV96</accession>
<reference evidence="4 5" key="2">
    <citation type="submission" date="2018-10" db="EMBL/GenBank/DDBJ databases">
        <authorList>
            <consortium name="Pathogen Informatics"/>
        </authorList>
    </citation>
    <scope>NUCLEOTIDE SEQUENCE [LARGE SCALE GENOMIC DNA]</scope>
</reference>
<dbReference type="EMBL" id="UXUI01007163">
    <property type="protein sequence ID" value="VDD85918.1"/>
    <property type="molecule type" value="Genomic_DNA"/>
</dbReference>
<dbReference type="Proteomes" id="UP000274131">
    <property type="component" value="Unassembled WGS sequence"/>
</dbReference>
<evidence type="ECO:0000256" key="1">
    <source>
        <dbReference type="SAM" id="Phobius"/>
    </source>
</evidence>
<reference evidence="6" key="1">
    <citation type="submission" date="2017-02" db="UniProtKB">
        <authorList>
            <consortium name="WormBaseParasite"/>
        </authorList>
    </citation>
    <scope>IDENTIFICATION</scope>
</reference>
<dbReference type="Pfam" id="PF25330">
    <property type="entry name" value="C2_nem"/>
    <property type="match status" value="1"/>
</dbReference>
<dbReference type="PANTHER" id="PTHR38626:SF4">
    <property type="entry name" value="SKN-1 DEPENDENT ZYGOTIC TRANSCRIPT"/>
    <property type="match status" value="1"/>
</dbReference>
<dbReference type="InterPro" id="IPR057569">
    <property type="entry name" value="C2_nem"/>
</dbReference>
<feature type="chain" id="PRO_5043122497" evidence="2">
    <location>
        <begin position="22"/>
        <end position="292"/>
    </location>
</feature>
<protein>
    <submittedName>
        <fullName evidence="6">ZP domain-containing protein</fullName>
    </submittedName>
</protein>